<evidence type="ECO:0000313" key="12">
    <source>
        <dbReference type="EMBL" id="QDA57922.1"/>
    </source>
</evidence>
<dbReference type="PANTHER" id="PTHR21087:SF16">
    <property type="entry name" value="SHIKIMATE KINASE 1, CHLOROPLASTIC"/>
    <property type="match status" value="1"/>
</dbReference>
<keyword evidence="4 11" id="KW-0028">Amino-acid biosynthesis</keyword>
<dbReference type="SUPFAM" id="SSF52540">
    <property type="entry name" value="P-loop containing nucleoside triphosphate hydrolases"/>
    <property type="match status" value="1"/>
</dbReference>
<comment type="subcellular location">
    <subcellularLocation>
        <location evidence="11">Cytoplasm</location>
    </subcellularLocation>
</comment>
<evidence type="ECO:0000313" key="13">
    <source>
        <dbReference type="Proteomes" id="UP000308149"/>
    </source>
</evidence>
<keyword evidence="11" id="KW-0479">Metal-binding</keyword>
<dbReference type="KEGG" id="thes:FHQ07_11690"/>
<dbReference type="GO" id="GO:0009423">
    <property type="term" value="P:chorismate biosynthetic process"/>
    <property type="evidence" value="ECO:0007669"/>
    <property type="project" value="UniProtKB-UniRule"/>
</dbReference>
<dbReference type="PROSITE" id="PS01128">
    <property type="entry name" value="SHIKIMATE_KINASE"/>
    <property type="match status" value="1"/>
</dbReference>
<dbReference type="Pfam" id="PF01202">
    <property type="entry name" value="SKI"/>
    <property type="match status" value="1"/>
</dbReference>
<evidence type="ECO:0000256" key="3">
    <source>
        <dbReference type="ARBA" id="ARBA00012154"/>
    </source>
</evidence>
<dbReference type="PANTHER" id="PTHR21087">
    <property type="entry name" value="SHIKIMATE KINASE"/>
    <property type="match status" value="1"/>
</dbReference>
<evidence type="ECO:0000256" key="9">
    <source>
        <dbReference type="ARBA" id="ARBA00023141"/>
    </source>
</evidence>
<dbReference type="OrthoDB" id="9800332at2"/>
<dbReference type="InterPro" id="IPR031322">
    <property type="entry name" value="Shikimate/glucono_kinase"/>
</dbReference>
<accession>A0A5B7ZVR5</accession>
<feature type="binding site" evidence="11">
    <location>
        <position position="143"/>
    </location>
    <ligand>
        <name>substrate</name>
    </ligand>
</feature>
<dbReference type="Gene3D" id="3.40.50.300">
    <property type="entry name" value="P-loop containing nucleotide triphosphate hydrolases"/>
    <property type="match status" value="1"/>
</dbReference>
<dbReference type="Proteomes" id="UP000308149">
    <property type="component" value="Chromosome"/>
</dbReference>
<keyword evidence="8 11" id="KW-0067">ATP-binding</keyword>
<evidence type="ECO:0000256" key="2">
    <source>
        <dbReference type="ARBA" id="ARBA00006997"/>
    </source>
</evidence>
<comment type="caution">
    <text evidence="11">Lacks conserved residue(s) required for the propagation of feature annotation.</text>
</comment>
<feature type="binding site" evidence="11">
    <location>
        <position position="124"/>
    </location>
    <ligand>
        <name>ATP</name>
        <dbReference type="ChEBI" id="CHEBI:30616"/>
    </ligand>
</feature>
<comment type="catalytic activity">
    <reaction evidence="10 11">
        <text>shikimate + ATP = 3-phosphoshikimate + ADP + H(+)</text>
        <dbReference type="Rhea" id="RHEA:13121"/>
        <dbReference type="ChEBI" id="CHEBI:15378"/>
        <dbReference type="ChEBI" id="CHEBI:30616"/>
        <dbReference type="ChEBI" id="CHEBI:36208"/>
        <dbReference type="ChEBI" id="CHEBI:145989"/>
        <dbReference type="ChEBI" id="CHEBI:456216"/>
        <dbReference type="EC" id="2.7.1.71"/>
    </reaction>
</comment>
<dbReference type="InterPro" id="IPR023000">
    <property type="entry name" value="Shikimate_kinase_CS"/>
</dbReference>
<keyword evidence="5 11" id="KW-0808">Transferase</keyword>
<dbReference type="AlphaFoldDB" id="A0A5B7ZVR5"/>
<evidence type="ECO:0000256" key="8">
    <source>
        <dbReference type="ARBA" id="ARBA00022840"/>
    </source>
</evidence>
<comment type="function">
    <text evidence="11">Catalyzes the specific phosphorylation of the 3-hydroxyl group of shikimic acid using ATP as a cosubstrate.</text>
</comment>
<keyword evidence="6 11" id="KW-0547">Nucleotide-binding</keyword>
<dbReference type="GO" id="GO:0004765">
    <property type="term" value="F:shikimate kinase activity"/>
    <property type="evidence" value="ECO:0007669"/>
    <property type="project" value="UniProtKB-UniRule"/>
</dbReference>
<dbReference type="HAMAP" id="MF_00109">
    <property type="entry name" value="Shikimate_kinase"/>
    <property type="match status" value="1"/>
</dbReference>
<reference evidence="12 13" key="1">
    <citation type="submission" date="2019-06" db="EMBL/GenBank/DDBJ databases">
        <title>Thermomonas aquatica sp. nov., isolated from an industrial wastewater treatment plant.</title>
        <authorList>
            <person name="Jeon J.H."/>
            <person name="Park D.-S."/>
        </authorList>
    </citation>
    <scope>NUCLEOTIDE SEQUENCE [LARGE SCALE GENOMIC DNA]</scope>
    <source>
        <strain evidence="12 13">SY21</strain>
    </source>
</reference>
<feature type="binding site" evidence="11">
    <location>
        <begin position="18"/>
        <end position="23"/>
    </location>
    <ligand>
        <name>ATP</name>
        <dbReference type="ChEBI" id="CHEBI:30616"/>
    </ligand>
</feature>
<dbReference type="GO" id="GO:0000287">
    <property type="term" value="F:magnesium ion binding"/>
    <property type="evidence" value="ECO:0007669"/>
    <property type="project" value="UniProtKB-UniRule"/>
</dbReference>
<comment type="similarity">
    <text evidence="2 11">Belongs to the shikimate kinase family.</text>
</comment>
<evidence type="ECO:0000256" key="1">
    <source>
        <dbReference type="ARBA" id="ARBA00004842"/>
    </source>
</evidence>
<dbReference type="EMBL" id="CP040871">
    <property type="protein sequence ID" value="QDA57922.1"/>
    <property type="molecule type" value="Genomic_DNA"/>
</dbReference>
<keyword evidence="11" id="KW-0460">Magnesium</keyword>
<proteinExistence type="inferred from homology"/>
<dbReference type="PRINTS" id="PR01100">
    <property type="entry name" value="SHIKIMTKNASE"/>
</dbReference>
<dbReference type="UniPathway" id="UPA00053">
    <property type="reaction ID" value="UER00088"/>
</dbReference>
<evidence type="ECO:0000256" key="6">
    <source>
        <dbReference type="ARBA" id="ARBA00022741"/>
    </source>
</evidence>
<evidence type="ECO:0000256" key="10">
    <source>
        <dbReference type="ARBA" id="ARBA00048567"/>
    </source>
</evidence>
<evidence type="ECO:0000256" key="4">
    <source>
        <dbReference type="ARBA" id="ARBA00022605"/>
    </source>
</evidence>
<gene>
    <name evidence="11" type="primary">aroK</name>
    <name evidence="12" type="ORF">FHQ07_11690</name>
</gene>
<feature type="binding site" evidence="11">
    <location>
        <position position="40"/>
    </location>
    <ligand>
        <name>substrate</name>
    </ligand>
</feature>
<dbReference type="RefSeq" id="WP_139716972.1">
    <property type="nucleotide sequence ID" value="NZ_CP040871.1"/>
</dbReference>
<comment type="subunit">
    <text evidence="11">Monomer.</text>
</comment>
<protein>
    <recommendedName>
        <fullName evidence="3 11">Shikimate kinase</fullName>
        <shortName evidence="11">SK</shortName>
        <ecNumber evidence="3 11">2.7.1.71</ecNumber>
    </recommendedName>
</protein>
<dbReference type="EC" id="2.7.1.71" evidence="3 11"/>
<feature type="binding site" evidence="11">
    <location>
        <position position="22"/>
    </location>
    <ligand>
        <name>Mg(2+)</name>
        <dbReference type="ChEBI" id="CHEBI:18420"/>
    </ligand>
</feature>
<feature type="binding site" evidence="11">
    <location>
        <position position="64"/>
    </location>
    <ligand>
        <name>substrate</name>
    </ligand>
</feature>
<keyword evidence="9 11" id="KW-0057">Aromatic amino acid biosynthesis</keyword>
<feature type="binding site" evidence="11">
    <location>
        <position position="86"/>
    </location>
    <ligand>
        <name>substrate</name>
    </ligand>
</feature>
<keyword evidence="7 11" id="KW-0418">Kinase</keyword>
<keyword evidence="13" id="KW-1185">Reference proteome</keyword>
<dbReference type="InterPro" id="IPR027417">
    <property type="entry name" value="P-loop_NTPase"/>
</dbReference>
<evidence type="ECO:0000256" key="11">
    <source>
        <dbReference type="HAMAP-Rule" id="MF_00109"/>
    </source>
</evidence>
<dbReference type="GO" id="GO:0008652">
    <property type="term" value="P:amino acid biosynthetic process"/>
    <property type="evidence" value="ECO:0007669"/>
    <property type="project" value="UniProtKB-KW"/>
</dbReference>
<evidence type="ECO:0000256" key="7">
    <source>
        <dbReference type="ARBA" id="ARBA00022777"/>
    </source>
</evidence>
<dbReference type="GO" id="GO:0005829">
    <property type="term" value="C:cytosol"/>
    <property type="evidence" value="ECO:0007669"/>
    <property type="project" value="TreeGrafter"/>
</dbReference>
<comment type="cofactor">
    <cofactor evidence="11">
        <name>Mg(2+)</name>
        <dbReference type="ChEBI" id="CHEBI:18420"/>
    </cofactor>
    <text evidence="11">Binds 1 Mg(2+) ion per subunit.</text>
</comment>
<sequence length="181" mass="18833">MRNAAANRGNIVLVGPMGSGKSHVGRLLAARLGRVFADVDARIEADAGMPIPVIFATEGEAGFRARESRVLAETLAPPGQVVATGGGAVLEAGNRAAMRAAGRVVYLQVEPAEQLRRLAGDTGRPLLDVADRAQRLAELQALREPLYREAADLVFETGTLAPDAVAEALAALLADDEDTGA</sequence>
<dbReference type="GO" id="GO:0005524">
    <property type="term" value="F:ATP binding"/>
    <property type="evidence" value="ECO:0007669"/>
    <property type="project" value="UniProtKB-UniRule"/>
</dbReference>
<dbReference type="InterPro" id="IPR000623">
    <property type="entry name" value="Shikimate_kinase/TSH1"/>
</dbReference>
<dbReference type="CDD" id="cd00464">
    <property type="entry name" value="SK"/>
    <property type="match status" value="1"/>
</dbReference>
<dbReference type="GO" id="GO:0009073">
    <property type="term" value="P:aromatic amino acid family biosynthetic process"/>
    <property type="evidence" value="ECO:0007669"/>
    <property type="project" value="UniProtKB-KW"/>
</dbReference>
<organism evidence="12 13">
    <name type="scientific">Thermomonas aquatica</name>
    <dbReference type="NCBI Taxonomy" id="2202149"/>
    <lineage>
        <taxon>Bacteria</taxon>
        <taxon>Pseudomonadati</taxon>
        <taxon>Pseudomonadota</taxon>
        <taxon>Gammaproteobacteria</taxon>
        <taxon>Lysobacterales</taxon>
        <taxon>Lysobacteraceae</taxon>
        <taxon>Thermomonas</taxon>
    </lineage>
</organism>
<evidence type="ECO:0000256" key="5">
    <source>
        <dbReference type="ARBA" id="ARBA00022679"/>
    </source>
</evidence>
<keyword evidence="11" id="KW-0963">Cytoplasm</keyword>
<name>A0A5B7ZVR5_9GAMM</name>
<comment type="pathway">
    <text evidence="1 11">Metabolic intermediate biosynthesis; chorismate biosynthesis; chorismate from D-erythrose 4-phosphate and phosphoenolpyruvate: step 5/7.</text>
</comment>